<evidence type="ECO:0000313" key="3">
    <source>
        <dbReference type="Proteomes" id="UP000516957"/>
    </source>
</evidence>
<dbReference type="Proteomes" id="UP000516957">
    <property type="component" value="Unassembled WGS sequence"/>
</dbReference>
<keyword evidence="1" id="KW-1133">Transmembrane helix</keyword>
<dbReference type="EMBL" id="JACCBE010000001">
    <property type="protein sequence ID" value="NYD57794.1"/>
    <property type="molecule type" value="Genomic_DNA"/>
</dbReference>
<comment type="caution">
    <text evidence="2">The sequence shown here is derived from an EMBL/GenBank/DDBJ whole genome shotgun (WGS) entry which is preliminary data.</text>
</comment>
<evidence type="ECO:0000256" key="1">
    <source>
        <dbReference type="SAM" id="Phobius"/>
    </source>
</evidence>
<keyword evidence="3" id="KW-1185">Reference proteome</keyword>
<accession>A0A7Y9F1A9</accession>
<protein>
    <submittedName>
        <fullName evidence="2">Uncharacterized protein</fullName>
    </submittedName>
</protein>
<keyword evidence="1" id="KW-0812">Transmembrane</keyword>
<keyword evidence="1" id="KW-0472">Membrane</keyword>
<name>A0A7Y9F1A9_9ACTN</name>
<proteinExistence type="predicted"/>
<gene>
    <name evidence="2" type="ORF">BKA08_002032</name>
</gene>
<feature type="transmembrane region" description="Helical" evidence="1">
    <location>
        <begin position="22"/>
        <end position="42"/>
    </location>
</feature>
<sequence>MAGVEVLDGGRPPRGPRAVRRLRLLAALVALLVVAGAVLAVLDARWRDDERDRLAGCEERALAAARRTDTVLAAMVAYLRPAFAAVPEGSSRDSFYAIVAAEAEEVRPVLRRALEVCRGVEVRSWHRDLGEQQRAYVAYLAAREQLVAEVAADGRVLYTADQARSDELAALREEAFGARR</sequence>
<dbReference type="AlphaFoldDB" id="A0A7Y9F1A9"/>
<dbReference type="RefSeq" id="WP_179615505.1">
    <property type="nucleotide sequence ID" value="NZ_CP059163.1"/>
</dbReference>
<organism evidence="2 3">
    <name type="scientific">Nocardioides marinisabuli</name>
    <dbReference type="NCBI Taxonomy" id="419476"/>
    <lineage>
        <taxon>Bacteria</taxon>
        <taxon>Bacillati</taxon>
        <taxon>Actinomycetota</taxon>
        <taxon>Actinomycetes</taxon>
        <taxon>Propionibacteriales</taxon>
        <taxon>Nocardioidaceae</taxon>
        <taxon>Nocardioides</taxon>
    </lineage>
</organism>
<evidence type="ECO:0000313" key="2">
    <source>
        <dbReference type="EMBL" id="NYD57794.1"/>
    </source>
</evidence>
<reference evidence="2 3" key="1">
    <citation type="submission" date="2020-07" db="EMBL/GenBank/DDBJ databases">
        <title>Sequencing the genomes of 1000 actinobacteria strains.</title>
        <authorList>
            <person name="Klenk H.-P."/>
        </authorList>
    </citation>
    <scope>NUCLEOTIDE SEQUENCE [LARGE SCALE GENOMIC DNA]</scope>
    <source>
        <strain evidence="2 3">DSM 18965</strain>
    </source>
</reference>